<proteinExistence type="predicted"/>
<evidence type="ECO:0000313" key="3">
    <source>
        <dbReference type="Proteomes" id="UP001518990"/>
    </source>
</evidence>
<organism evidence="2 3">
    <name type="scientific">Roseomonas marmotae</name>
    <dbReference type="NCBI Taxonomy" id="2768161"/>
    <lineage>
        <taxon>Bacteria</taxon>
        <taxon>Pseudomonadati</taxon>
        <taxon>Pseudomonadota</taxon>
        <taxon>Alphaproteobacteria</taxon>
        <taxon>Acetobacterales</taxon>
        <taxon>Roseomonadaceae</taxon>
        <taxon>Roseomonas</taxon>
    </lineage>
</organism>
<dbReference type="InterPro" id="IPR011008">
    <property type="entry name" value="Dimeric_a/b-barrel"/>
</dbReference>
<sequence>MIIRMGLLNRRRDTTPDEFRRYWREVHGPLAARLPGLRAYRQNLVTDRSQLAIDHARGGMDLDGISQLVFDDLAAMEAAASSPAMAPVGPDNDRFAILRGILVTRPNPVVPVAEGPLIKRMSLLRRRPDIDAARFREEWFGFHAEAVSKFPTVAGYTQNLVVARQADGSTEYDALPVDGVVELWFRNVADLQASFSSPAAEVSQLHALDFIAEITTFLVEVHPVLP</sequence>
<reference evidence="2 3" key="1">
    <citation type="submission" date="2020-09" db="EMBL/GenBank/DDBJ databases">
        <title>Roseomonas.</title>
        <authorList>
            <person name="Zhu W."/>
        </authorList>
    </citation>
    <scope>NUCLEOTIDE SEQUENCE [LARGE SCALE GENOMIC DNA]</scope>
    <source>
        <strain evidence="2 3">1311</strain>
    </source>
</reference>
<dbReference type="NCBIfam" id="TIGR02118">
    <property type="entry name" value="EthD family reductase"/>
    <property type="match status" value="1"/>
</dbReference>
<dbReference type="EMBL" id="JACTNF010000006">
    <property type="protein sequence ID" value="MBO1074617.1"/>
    <property type="molecule type" value="Genomic_DNA"/>
</dbReference>
<gene>
    <name evidence="2" type="ORF">IAI60_08340</name>
</gene>
<protein>
    <submittedName>
        <fullName evidence="2">EthD family reductase</fullName>
    </submittedName>
</protein>
<feature type="domain" description="EthD" evidence="1">
    <location>
        <begin position="12"/>
        <end position="96"/>
    </location>
</feature>
<evidence type="ECO:0000313" key="2">
    <source>
        <dbReference type="EMBL" id="MBO1074617.1"/>
    </source>
</evidence>
<dbReference type="Pfam" id="PF07110">
    <property type="entry name" value="EthD"/>
    <property type="match status" value="2"/>
</dbReference>
<dbReference type="SUPFAM" id="SSF54909">
    <property type="entry name" value="Dimeric alpha+beta barrel"/>
    <property type="match status" value="2"/>
</dbReference>
<evidence type="ECO:0000259" key="1">
    <source>
        <dbReference type="Pfam" id="PF07110"/>
    </source>
</evidence>
<dbReference type="Gene3D" id="3.30.70.100">
    <property type="match status" value="2"/>
</dbReference>
<feature type="domain" description="EthD" evidence="1">
    <location>
        <begin position="127"/>
        <end position="201"/>
    </location>
</feature>
<name>A0ABS3KAZ2_9PROT</name>
<keyword evidence="3" id="KW-1185">Reference proteome</keyword>
<dbReference type="RefSeq" id="WP_207446272.1">
    <property type="nucleotide sequence ID" value="NZ_CP061094.1"/>
</dbReference>
<dbReference type="Proteomes" id="UP001518990">
    <property type="component" value="Unassembled WGS sequence"/>
</dbReference>
<dbReference type="InterPro" id="IPR009799">
    <property type="entry name" value="EthD_dom"/>
</dbReference>
<comment type="caution">
    <text evidence="2">The sequence shown here is derived from an EMBL/GenBank/DDBJ whole genome shotgun (WGS) entry which is preliminary data.</text>
</comment>
<accession>A0ABS3KAZ2</accession>